<accession>A0A285PEJ5</accession>
<dbReference type="Pfam" id="PF14602">
    <property type="entry name" value="Hexapep_2"/>
    <property type="match status" value="2"/>
</dbReference>
<evidence type="ECO:0000313" key="1">
    <source>
        <dbReference type="EMBL" id="SNZ20149.1"/>
    </source>
</evidence>
<protein>
    <submittedName>
        <fullName evidence="1">Hexapeptide repeat of succinyl-transferase</fullName>
    </submittedName>
</protein>
<gene>
    <name evidence="1" type="ORF">SAMN06265368_3252</name>
</gene>
<keyword evidence="1" id="KW-0808">Transferase</keyword>
<dbReference type="OrthoDB" id="9815592at2"/>
<dbReference type="GO" id="GO:0016740">
    <property type="term" value="F:transferase activity"/>
    <property type="evidence" value="ECO:0007669"/>
    <property type="project" value="UniProtKB-KW"/>
</dbReference>
<dbReference type="InterPro" id="IPR051159">
    <property type="entry name" value="Hexapeptide_acetyltransf"/>
</dbReference>
<dbReference type="Proteomes" id="UP000219439">
    <property type="component" value="Unassembled WGS sequence"/>
</dbReference>
<dbReference type="PANTHER" id="PTHR23416">
    <property type="entry name" value="SIALIC ACID SYNTHASE-RELATED"/>
    <property type="match status" value="1"/>
</dbReference>
<dbReference type="InterPro" id="IPR001451">
    <property type="entry name" value="Hexapep"/>
</dbReference>
<dbReference type="RefSeq" id="WP_097154531.1">
    <property type="nucleotide sequence ID" value="NZ_OBEL01000004.1"/>
</dbReference>
<evidence type="ECO:0000313" key="2">
    <source>
        <dbReference type="Proteomes" id="UP000219439"/>
    </source>
</evidence>
<reference evidence="1 2" key="1">
    <citation type="submission" date="2017-09" db="EMBL/GenBank/DDBJ databases">
        <authorList>
            <person name="Ehlers B."/>
            <person name="Leendertz F.H."/>
        </authorList>
    </citation>
    <scope>NUCLEOTIDE SEQUENCE [LARGE SCALE GENOMIC DNA]</scope>
    <source>
        <strain evidence="1 2">DSM 18289</strain>
    </source>
</reference>
<dbReference type="CDD" id="cd04647">
    <property type="entry name" value="LbH_MAT_like"/>
    <property type="match status" value="1"/>
</dbReference>
<name>A0A285PEJ5_9HYPH</name>
<dbReference type="AlphaFoldDB" id="A0A285PEJ5"/>
<proteinExistence type="predicted"/>
<dbReference type="Gene3D" id="2.160.10.10">
    <property type="entry name" value="Hexapeptide repeat proteins"/>
    <property type="match status" value="1"/>
</dbReference>
<sequence>MLFSKLYNSYHRVRSKYMRTVFRLCHAPTMHTCGSGAHLYSPFRLEGAENISLGKNCVIQANSWLYCQPEVEDDGCLEIGEGCVLGYNNHITAVRKVVFEEYVLTANNIFVSDNLHAYEDIETPILQQPIKLKAPVVIGRGSWLGENVCVIGASIGKNCVIGANSVVTQDIPDYSIAVGSPAVVIKQYEHTTRSWVPCAQE</sequence>
<keyword evidence="2" id="KW-1185">Reference proteome</keyword>
<dbReference type="InterPro" id="IPR011004">
    <property type="entry name" value="Trimer_LpxA-like_sf"/>
</dbReference>
<dbReference type="EMBL" id="OBEL01000004">
    <property type="protein sequence ID" value="SNZ20149.1"/>
    <property type="molecule type" value="Genomic_DNA"/>
</dbReference>
<organism evidence="1 2">
    <name type="scientific">Cohaesibacter gelatinilyticus</name>
    <dbReference type="NCBI Taxonomy" id="372072"/>
    <lineage>
        <taxon>Bacteria</taxon>
        <taxon>Pseudomonadati</taxon>
        <taxon>Pseudomonadota</taxon>
        <taxon>Alphaproteobacteria</taxon>
        <taxon>Hyphomicrobiales</taxon>
        <taxon>Cohaesibacteraceae</taxon>
    </lineage>
</organism>
<dbReference type="SUPFAM" id="SSF51161">
    <property type="entry name" value="Trimeric LpxA-like enzymes"/>
    <property type="match status" value="1"/>
</dbReference>